<dbReference type="EnsemblMetazoa" id="SMAR001601-RA">
    <property type="protein sequence ID" value="SMAR001601-PA"/>
    <property type="gene ID" value="SMAR001601"/>
</dbReference>
<proteinExistence type="inferred from homology"/>
<sequence>MCIPSKIGAIVITGNEKAFAAGADIKEMQNYTFSQMFGGNFLSHWYRVARSKKPVLAAVNGFALGGGCELAMMCDIIYAGDRAKFGLPEIKFGTIPGAGGTQRMPRFIISKSKALEILLVGDPINAQEAERCGLVAKIFPADKLVDETVKLSEKICAHSKFIVSMCKEAVNTEYETSLTEGLDFEKRMFHTTFATEDRKGGMNAFVEKRPAKFQDK</sequence>
<dbReference type="EC" id="4.2.1.17" evidence="2"/>
<evidence type="ECO:0000256" key="4">
    <source>
        <dbReference type="RuleBase" id="RU003707"/>
    </source>
</evidence>
<dbReference type="STRING" id="126957.T1IKY6"/>
<reference evidence="5" key="2">
    <citation type="submission" date="2015-02" db="UniProtKB">
        <authorList>
            <consortium name="EnsemblMetazoa"/>
        </authorList>
    </citation>
    <scope>IDENTIFICATION</scope>
</reference>
<protein>
    <recommendedName>
        <fullName evidence="2">enoyl-CoA hydratase</fullName>
        <ecNumber evidence="2">4.2.1.17</ecNumber>
    </recommendedName>
</protein>
<dbReference type="InterPro" id="IPR029045">
    <property type="entry name" value="ClpP/crotonase-like_dom_sf"/>
</dbReference>
<dbReference type="EMBL" id="JH430667">
    <property type="status" value="NOT_ANNOTATED_CDS"/>
    <property type="molecule type" value="Genomic_DNA"/>
</dbReference>
<dbReference type="Proteomes" id="UP000014500">
    <property type="component" value="Unassembled WGS sequence"/>
</dbReference>
<dbReference type="PANTHER" id="PTHR11941:SF54">
    <property type="entry name" value="ENOYL-COA HYDRATASE, MITOCHONDRIAL"/>
    <property type="match status" value="1"/>
</dbReference>
<dbReference type="InterPro" id="IPR018376">
    <property type="entry name" value="Enoyl-CoA_hyd/isom_CS"/>
</dbReference>
<dbReference type="FunFam" id="1.10.12.10:FF:000001">
    <property type="entry name" value="Probable enoyl-CoA hydratase, mitochondrial"/>
    <property type="match status" value="1"/>
</dbReference>
<name>T1IKY6_STRMM</name>
<dbReference type="PhylomeDB" id="T1IKY6"/>
<dbReference type="InterPro" id="IPR014748">
    <property type="entry name" value="Enoyl-CoA_hydra_C"/>
</dbReference>
<dbReference type="InterPro" id="IPR001753">
    <property type="entry name" value="Enoyl-CoA_hydra/iso"/>
</dbReference>
<dbReference type="SUPFAM" id="SSF52096">
    <property type="entry name" value="ClpP/crotonase"/>
    <property type="match status" value="1"/>
</dbReference>
<dbReference type="eggNOG" id="KOG1680">
    <property type="taxonomic scope" value="Eukaryota"/>
</dbReference>
<dbReference type="OMA" id="EYITRNW"/>
<evidence type="ECO:0000313" key="5">
    <source>
        <dbReference type="EnsemblMetazoa" id="SMAR001601-PA"/>
    </source>
</evidence>
<accession>T1IKY6</accession>
<organism evidence="5 6">
    <name type="scientific">Strigamia maritima</name>
    <name type="common">European centipede</name>
    <name type="synonym">Geophilus maritimus</name>
    <dbReference type="NCBI Taxonomy" id="126957"/>
    <lineage>
        <taxon>Eukaryota</taxon>
        <taxon>Metazoa</taxon>
        <taxon>Ecdysozoa</taxon>
        <taxon>Arthropoda</taxon>
        <taxon>Myriapoda</taxon>
        <taxon>Chilopoda</taxon>
        <taxon>Pleurostigmophora</taxon>
        <taxon>Geophilomorpha</taxon>
        <taxon>Linotaeniidae</taxon>
        <taxon>Strigamia</taxon>
    </lineage>
</organism>
<dbReference type="PROSITE" id="PS00166">
    <property type="entry name" value="ENOYL_COA_HYDRATASE"/>
    <property type="match status" value="1"/>
</dbReference>
<evidence type="ECO:0000256" key="3">
    <source>
        <dbReference type="ARBA" id="ARBA00023239"/>
    </source>
</evidence>
<keyword evidence="3" id="KW-0456">Lyase</keyword>
<dbReference type="Gene3D" id="3.90.226.10">
    <property type="entry name" value="2-enoyl-CoA Hydratase, Chain A, domain 1"/>
    <property type="match status" value="1"/>
</dbReference>
<dbReference type="Pfam" id="PF00378">
    <property type="entry name" value="ECH_1"/>
    <property type="match status" value="1"/>
</dbReference>
<dbReference type="Gene3D" id="1.10.12.10">
    <property type="entry name" value="Lyase 2-enoyl-coa Hydratase, Chain A, domain 2"/>
    <property type="match status" value="1"/>
</dbReference>
<evidence type="ECO:0000256" key="1">
    <source>
        <dbReference type="ARBA" id="ARBA00005254"/>
    </source>
</evidence>
<dbReference type="GO" id="GO:0006635">
    <property type="term" value="P:fatty acid beta-oxidation"/>
    <property type="evidence" value="ECO:0007669"/>
    <property type="project" value="TreeGrafter"/>
</dbReference>
<dbReference type="CDD" id="cd06558">
    <property type="entry name" value="crotonase-like"/>
    <property type="match status" value="1"/>
</dbReference>
<dbReference type="GO" id="GO:0005739">
    <property type="term" value="C:mitochondrion"/>
    <property type="evidence" value="ECO:0007669"/>
    <property type="project" value="TreeGrafter"/>
</dbReference>
<dbReference type="PANTHER" id="PTHR11941">
    <property type="entry name" value="ENOYL-COA HYDRATASE-RELATED"/>
    <property type="match status" value="1"/>
</dbReference>
<dbReference type="AlphaFoldDB" id="T1IKY6"/>
<reference evidence="6" key="1">
    <citation type="submission" date="2011-05" db="EMBL/GenBank/DDBJ databases">
        <authorList>
            <person name="Richards S.R."/>
            <person name="Qu J."/>
            <person name="Jiang H."/>
            <person name="Jhangiani S.N."/>
            <person name="Agravi P."/>
            <person name="Goodspeed R."/>
            <person name="Gross S."/>
            <person name="Mandapat C."/>
            <person name="Jackson L."/>
            <person name="Mathew T."/>
            <person name="Pu L."/>
            <person name="Thornton R."/>
            <person name="Saada N."/>
            <person name="Wilczek-Boney K.B."/>
            <person name="Lee S."/>
            <person name="Kovar C."/>
            <person name="Wu Y."/>
            <person name="Scherer S.E."/>
            <person name="Worley K.C."/>
            <person name="Muzny D.M."/>
            <person name="Gibbs R."/>
        </authorList>
    </citation>
    <scope>NUCLEOTIDE SEQUENCE</scope>
    <source>
        <strain evidence="6">Brora</strain>
    </source>
</reference>
<evidence type="ECO:0000313" key="6">
    <source>
        <dbReference type="Proteomes" id="UP000014500"/>
    </source>
</evidence>
<dbReference type="GO" id="GO:0004300">
    <property type="term" value="F:enoyl-CoA hydratase activity"/>
    <property type="evidence" value="ECO:0007669"/>
    <property type="project" value="UniProtKB-EC"/>
</dbReference>
<dbReference type="HOGENOM" id="CLU_009834_7_6_1"/>
<keyword evidence="6" id="KW-1185">Reference proteome</keyword>
<comment type="similarity">
    <text evidence="1 4">Belongs to the enoyl-CoA hydratase/isomerase family.</text>
</comment>
<evidence type="ECO:0000256" key="2">
    <source>
        <dbReference type="ARBA" id="ARBA00012076"/>
    </source>
</evidence>